<dbReference type="Gene3D" id="3.40.449.10">
    <property type="entry name" value="Phosphoenolpyruvate Carboxykinase, domain 1"/>
    <property type="match status" value="1"/>
</dbReference>
<evidence type="ECO:0000313" key="14">
    <source>
        <dbReference type="Proteomes" id="UP001611580"/>
    </source>
</evidence>
<evidence type="ECO:0000256" key="9">
    <source>
        <dbReference type="HAMAP-Rule" id="MF_00452"/>
    </source>
</evidence>
<dbReference type="SUPFAM" id="SSF53795">
    <property type="entry name" value="PEP carboxykinase-like"/>
    <property type="match status" value="1"/>
</dbReference>
<dbReference type="PROSITE" id="PS00505">
    <property type="entry name" value="PEPCK_GTP"/>
    <property type="match status" value="1"/>
</dbReference>
<evidence type="ECO:0000313" key="13">
    <source>
        <dbReference type="EMBL" id="MFI2488505.1"/>
    </source>
</evidence>
<dbReference type="Proteomes" id="UP001611580">
    <property type="component" value="Unassembled WGS sequence"/>
</dbReference>
<feature type="binding site" evidence="9">
    <location>
        <begin position="249"/>
        <end position="251"/>
    </location>
    <ligand>
        <name>substrate</name>
    </ligand>
</feature>
<organism evidence="13 14">
    <name type="scientific">Promicromonospora kroppenstedtii</name>
    <dbReference type="NCBI Taxonomy" id="440482"/>
    <lineage>
        <taxon>Bacteria</taxon>
        <taxon>Bacillati</taxon>
        <taxon>Actinomycetota</taxon>
        <taxon>Actinomycetes</taxon>
        <taxon>Micrococcales</taxon>
        <taxon>Promicromonosporaceae</taxon>
        <taxon>Promicromonospora</taxon>
    </lineage>
</organism>
<dbReference type="PANTHER" id="PTHR11561:SF0">
    <property type="entry name" value="PHOSPHOENOLPYRUVATE CARBOXYKINASE [GTP]-RELATED"/>
    <property type="match status" value="1"/>
</dbReference>
<feature type="binding site" evidence="9">
    <location>
        <position position="300"/>
    </location>
    <ligand>
        <name>substrate</name>
    </ligand>
</feature>
<dbReference type="InterPro" id="IPR035078">
    <property type="entry name" value="PEP_carboxykinase_GTP_N"/>
</dbReference>
<feature type="binding site" evidence="9">
    <location>
        <begin position="301"/>
        <end position="306"/>
    </location>
    <ligand>
        <name>GTP</name>
        <dbReference type="ChEBI" id="CHEBI:37565"/>
    </ligand>
</feature>
<keyword evidence="14" id="KW-1185">Reference proteome</keyword>
<dbReference type="RefSeq" id="WP_397405649.1">
    <property type="nucleotide sequence ID" value="NZ_JBIRYI010000009.1"/>
</dbReference>
<comment type="function">
    <text evidence="9">Catalyzes the conversion of oxaloacetate (OAA) to phosphoenolpyruvate (PEP), the rate-limiting step in the metabolic pathway that produces glucose from lactate and other precursors derived from the citric acid cycle.</text>
</comment>
<keyword evidence="9" id="KW-0963">Cytoplasm</keyword>
<feature type="binding site" evidence="9">
    <location>
        <position position="325"/>
    </location>
    <ligand>
        <name>Mn(2+)</name>
        <dbReference type="ChEBI" id="CHEBI:29035"/>
    </ligand>
</feature>
<evidence type="ECO:0000256" key="8">
    <source>
        <dbReference type="ARBA" id="ARBA00023239"/>
    </source>
</evidence>
<evidence type="ECO:0000259" key="12">
    <source>
        <dbReference type="Pfam" id="PF17297"/>
    </source>
</evidence>
<keyword evidence="5 9" id="KW-0210">Decarboxylase</keyword>
<dbReference type="HAMAP" id="MF_00452">
    <property type="entry name" value="PEPCK_GTP"/>
    <property type="match status" value="1"/>
</dbReference>
<comment type="pathway">
    <text evidence="9">Carbohydrate biosynthesis; gluconeogenesis.</text>
</comment>
<dbReference type="EC" id="4.1.1.32" evidence="9"/>
<dbReference type="InterPro" id="IPR035077">
    <property type="entry name" value="PEP_carboxykinase_GTP_C"/>
</dbReference>
<dbReference type="PANTHER" id="PTHR11561">
    <property type="entry name" value="PHOSPHOENOLPYRUVATE CARBOXYKINASE"/>
    <property type="match status" value="1"/>
</dbReference>
<evidence type="ECO:0000256" key="6">
    <source>
        <dbReference type="ARBA" id="ARBA00023134"/>
    </source>
</evidence>
<comment type="cofactor">
    <cofactor evidence="9">
        <name>Mn(2+)</name>
        <dbReference type="ChEBI" id="CHEBI:29035"/>
    </cofactor>
    <text evidence="9">Binds 1 Mn(2+) ion per subunit.</text>
</comment>
<keyword evidence="2 9" id="KW-0312">Gluconeogenesis</keyword>
<dbReference type="Pfam" id="PF17297">
    <property type="entry name" value="PEPCK_N"/>
    <property type="match status" value="1"/>
</dbReference>
<feature type="binding site" evidence="9">
    <location>
        <position position="278"/>
    </location>
    <ligand>
        <name>Mn(2+)</name>
        <dbReference type="ChEBI" id="CHEBI:29035"/>
    </ligand>
</feature>
<gene>
    <name evidence="9" type="primary">pckG</name>
    <name evidence="13" type="ORF">ACH47X_16445</name>
</gene>
<comment type="subunit">
    <text evidence="9">Monomer.</text>
</comment>
<reference evidence="13 14" key="1">
    <citation type="submission" date="2024-10" db="EMBL/GenBank/DDBJ databases">
        <title>The Natural Products Discovery Center: Release of the First 8490 Sequenced Strains for Exploring Actinobacteria Biosynthetic Diversity.</title>
        <authorList>
            <person name="Kalkreuter E."/>
            <person name="Kautsar S.A."/>
            <person name="Yang D."/>
            <person name="Bader C.D."/>
            <person name="Teijaro C.N."/>
            <person name="Fluegel L."/>
            <person name="Davis C.M."/>
            <person name="Simpson J.R."/>
            <person name="Lauterbach L."/>
            <person name="Steele A.D."/>
            <person name="Gui C."/>
            <person name="Meng S."/>
            <person name="Li G."/>
            <person name="Viehrig K."/>
            <person name="Ye F."/>
            <person name="Su P."/>
            <person name="Kiefer A.F."/>
            <person name="Nichols A."/>
            <person name="Cepeda A.J."/>
            <person name="Yan W."/>
            <person name="Fan B."/>
            <person name="Jiang Y."/>
            <person name="Adhikari A."/>
            <person name="Zheng C.-J."/>
            <person name="Schuster L."/>
            <person name="Cowan T.M."/>
            <person name="Smanski M.J."/>
            <person name="Chevrette M.G."/>
            <person name="De Carvalho L.P.S."/>
            <person name="Shen B."/>
        </authorList>
    </citation>
    <scope>NUCLEOTIDE SEQUENCE [LARGE SCALE GENOMIC DNA]</scope>
    <source>
        <strain evidence="13 14">NPDC019481</strain>
    </source>
</reference>
<dbReference type="InterPro" id="IPR008209">
    <property type="entry name" value="PEP_carboxykinase_GTP"/>
</dbReference>
<evidence type="ECO:0000256" key="5">
    <source>
        <dbReference type="ARBA" id="ARBA00022793"/>
    </source>
</evidence>
<keyword evidence="7 9" id="KW-0464">Manganese</keyword>
<dbReference type="GO" id="GO:0004613">
    <property type="term" value="F:phosphoenolpyruvate carboxykinase (GTP) activity"/>
    <property type="evidence" value="ECO:0007669"/>
    <property type="project" value="UniProtKB-EC"/>
</dbReference>
<feature type="binding site" evidence="9">
    <location>
        <position position="417"/>
    </location>
    <ligand>
        <name>GTP</name>
        <dbReference type="ChEBI" id="CHEBI:37565"/>
    </ligand>
</feature>
<feature type="active site" evidence="9">
    <location>
        <position position="302"/>
    </location>
</feature>
<feature type="region of interest" description="Disordered" evidence="10">
    <location>
        <begin position="393"/>
        <end position="415"/>
    </location>
</feature>
<dbReference type="EMBL" id="JBIRYI010000009">
    <property type="protein sequence ID" value="MFI2488505.1"/>
    <property type="molecule type" value="Genomic_DNA"/>
</dbReference>
<feature type="binding site" evidence="9">
    <location>
        <begin position="543"/>
        <end position="546"/>
    </location>
    <ligand>
        <name>GTP</name>
        <dbReference type="ChEBI" id="CHEBI:37565"/>
    </ligand>
</feature>
<dbReference type="SUPFAM" id="SSF68923">
    <property type="entry name" value="PEP carboxykinase N-terminal domain"/>
    <property type="match status" value="1"/>
</dbReference>
<feature type="compositionally biased region" description="Polar residues" evidence="10">
    <location>
        <begin position="398"/>
        <end position="407"/>
    </location>
</feature>
<feature type="binding site" evidence="9">
    <location>
        <position position="258"/>
    </location>
    <ligand>
        <name>Mn(2+)</name>
        <dbReference type="ChEBI" id="CHEBI:29035"/>
    </ligand>
</feature>
<evidence type="ECO:0000256" key="4">
    <source>
        <dbReference type="ARBA" id="ARBA00022741"/>
    </source>
</evidence>
<sequence length="640" mass="69420">MSVLANPRRTRLVAELVADVTIGQDSTTADTSASTAANGIPPAGDLDVRDWVASVAELTQPAEIVWCDGSADEKQRLIDQMLDAGTLVALNQEKRPGSYLARSNPADVARVESRTFICSQDEEDAGPTNNWVAPADMRAELKDVFAGSMKGRTMYVVPFSMGPVGGPISQVGIEITDSPYVVVSMHVMTRVSDEILRLIDGGRQWVPAVHSVGAPLAEGEADVAWPCNETKYIVHFPESREIWSYGSGYGGNALLGKKCFALRIASAMARDEGWLAEHMLLIRITSPEQRQYHLAAAFPSACGKTNLAMLQPTIPGWKVETLGDDIVWMRPGPDGTLRAINPEAGFFGVAPGTGVDTNPTAVATFDRDTIFTNVALTDDGDVWWEGLTAEPPAHLTDWQGNDWTPDSDTPAAHPNSRFTVSAAQCPTIADTWEDPAGVPVDAIVFGGRRASNVPLVAESFGWEHGVFMGATISSERTAAAEGALGELRRDPFAMLPFCGYNMADHWAHWLEVGAGIEESKRPRIFQVNWFRKGEDGRFLWPGFGENSRVVEWIVGQVEAGRGLREDTSVATPVGSIPAPGTLNLDGIDVPDADLAALFDVPTEPWQAEAELTEEFFDRFGDHTPPELRAQLDALRERLAR</sequence>
<keyword evidence="8 9" id="KW-0456">Lyase</keyword>
<feature type="binding site" evidence="9">
    <location>
        <position position="448"/>
    </location>
    <ligand>
        <name>GTP</name>
        <dbReference type="ChEBI" id="CHEBI:37565"/>
    </ligand>
</feature>
<dbReference type="PIRSF" id="PIRSF001348">
    <property type="entry name" value="PEP_carboxykinase_GTP"/>
    <property type="match status" value="1"/>
</dbReference>
<evidence type="ECO:0000256" key="3">
    <source>
        <dbReference type="ARBA" id="ARBA00022723"/>
    </source>
</evidence>
<comment type="caution">
    <text evidence="13">The sequence shown here is derived from an EMBL/GenBank/DDBJ whole genome shotgun (WGS) entry which is preliminary data.</text>
</comment>
<evidence type="ECO:0000256" key="10">
    <source>
        <dbReference type="SAM" id="MobiDB-lite"/>
    </source>
</evidence>
<feature type="domain" description="Phosphoenolpyruvate carboxykinase GTP-utilising N-terminal" evidence="12">
    <location>
        <begin position="50"/>
        <end position="270"/>
    </location>
</feature>
<feature type="domain" description="Phosphoenolpyruvate carboxykinase C-terminal P-loop" evidence="11">
    <location>
        <begin position="274"/>
        <end position="637"/>
    </location>
</feature>
<comment type="catalytic activity">
    <reaction evidence="9">
        <text>oxaloacetate + GTP = phosphoenolpyruvate + GDP + CO2</text>
        <dbReference type="Rhea" id="RHEA:10388"/>
        <dbReference type="ChEBI" id="CHEBI:16452"/>
        <dbReference type="ChEBI" id="CHEBI:16526"/>
        <dbReference type="ChEBI" id="CHEBI:37565"/>
        <dbReference type="ChEBI" id="CHEBI:58189"/>
        <dbReference type="ChEBI" id="CHEBI:58702"/>
        <dbReference type="EC" id="4.1.1.32"/>
    </reaction>
</comment>
<evidence type="ECO:0000256" key="7">
    <source>
        <dbReference type="ARBA" id="ARBA00023211"/>
    </source>
</evidence>
<dbReference type="InterPro" id="IPR018091">
    <property type="entry name" value="PEP_carboxykin_GTP_CS"/>
</dbReference>
<proteinExistence type="inferred from homology"/>
<evidence type="ECO:0000256" key="1">
    <source>
        <dbReference type="ARBA" id="ARBA00005796"/>
    </source>
</evidence>
<accession>A0ABW7XMJ5</accession>
<dbReference type="NCBIfam" id="NF003253">
    <property type="entry name" value="PRK04210.1"/>
    <property type="match status" value="1"/>
</dbReference>
<comment type="similarity">
    <text evidence="1 9">Belongs to the phosphoenolpyruvate carboxykinase [GTP] family.</text>
</comment>
<dbReference type="InterPro" id="IPR008210">
    <property type="entry name" value="PEP_carboxykinase_N"/>
</dbReference>
<dbReference type="Pfam" id="PF00821">
    <property type="entry name" value="PEPCK_GTP"/>
    <property type="match status" value="1"/>
</dbReference>
<dbReference type="Gene3D" id="2.170.8.10">
    <property type="entry name" value="Phosphoenolpyruvate Carboxykinase, domain 2"/>
    <property type="match status" value="1"/>
</dbReference>
<name>A0ABW7XMJ5_9MICO</name>
<keyword evidence="3 9" id="KW-0479">Metal-binding</keyword>
<keyword evidence="6 9" id="KW-0342">GTP-binding</keyword>
<protein>
    <recommendedName>
        <fullName evidence="9">Phosphoenolpyruvate carboxykinase [GTP]</fullName>
        <shortName evidence="9">PEP carboxykinase</shortName>
        <shortName evidence="9">PEPCK</shortName>
        <ecNumber evidence="9">4.1.1.32</ecNumber>
    </recommendedName>
    <alternativeName>
        <fullName evidence="9">GTP-dependent phosphoenolpyruvate carboxykinase</fullName>
        <shortName evidence="9">GTP-PEPCK</shortName>
    </alternativeName>
</protein>
<comment type="subcellular location">
    <subcellularLocation>
        <location evidence="9">Cytoplasm</location>
    </subcellularLocation>
</comment>
<feature type="binding site" evidence="9">
    <location>
        <begin position="415"/>
        <end position="417"/>
    </location>
    <ligand>
        <name>substrate</name>
    </ligand>
</feature>
<evidence type="ECO:0000256" key="2">
    <source>
        <dbReference type="ARBA" id="ARBA00022432"/>
    </source>
</evidence>
<dbReference type="Gene3D" id="3.90.228.20">
    <property type="match status" value="1"/>
</dbReference>
<evidence type="ECO:0000259" key="11">
    <source>
        <dbReference type="Pfam" id="PF00821"/>
    </source>
</evidence>
<dbReference type="CDD" id="cd00819">
    <property type="entry name" value="PEPCK_GTP"/>
    <property type="match status" value="1"/>
</dbReference>
<dbReference type="InterPro" id="IPR013035">
    <property type="entry name" value="PEP_carboxykinase_C"/>
</dbReference>
<keyword evidence="4 9" id="KW-0547">Nucleotide-binding</keyword>
<feature type="binding site" evidence="9">
    <location>
        <position position="110"/>
    </location>
    <ligand>
        <name>substrate</name>
    </ligand>
</feature>